<organism evidence="1 2">
    <name type="scientific">Dovyalis caffra</name>
    <dbReference type="NCBI Taxonomy" id="77055"/>
    <lineage>
        <taxon>Eukaryota</taxon>
        <taxon>Viridiplantae</taxon>
        <taxon>Streptophyta</taxon>
        <taxon>Embryophyta</taxon>
        <taxon>Tracheophyta</taxon>
        <taxon>Spermatophyta</taxon>
        <taxon>Magnoliopsida</taxon>
        <taxon>eudicotyledons</taxon>
        <taxon>Gunneridae</taxon>
        <taxon>Pentapetalae</taxon>
        <taxon>rosids</taxon>
        <taxon>fabids</taxon>
        <taxon>Malpighiales</taxon>
        <taxon>Salicaceae</taxon>
        <taxon>Flacourtieae</taxon>
        <taxon>Dovyalis</taxon>
    </lineage>
</organism>
<sequence length="105" mass="12356">MDNYNQTVTATGWTGRKDHQQRNFLEDAWLGRWREFLAIPQRLHDTSYQAKIVIMGEVYPAFFEGLRSDHARDKALLYLSKIRDNSRIQSFQVCIPNTAYDQDDT</sequence>
<name>A0AAV1R9J3_9ROSI</name>
<comment type="caution">
    <text evidence="1">The sequence shown here is derived from an EMBL/GenBank/DDBJ whole genome shotgun (WGS) entry which is preliminary data.</text>
</comment>
<proteinExistence type="predicted"/>
<dbReference type="Proteomes" id="UP001314170">
    <property type="component" value="Unassembled WGS sequence"/>
</dbReference>
<evidence type="ECO:0000313" key="2">
    <source>
        <dbReference type="Proteomes" id="UP001314170"/>
    </source>
</evidence>
<gene>
    <name evidence="1" type="ORF">DCAF_LOCUS7432</name>
</gene>
<reference evidence="1 2" key="1">
    <citation type="submission" date="2024-01" db="EMBL/GenBank/DDBJ databases">
        <authorList>
            <person name="Waweru B."/>
        </authorList>
    </citation>
    <scope>NUCLEOTIDE SEQUENCE [LARGE SCALE GENOMIC DNA]</scope>
</reference>
<protein>
    <submittedName>
        <fullName evidence="1">Uncharacterized protein</fullName>
    </submittedName>
</protein>
<dbReference type="EMBL" id="CAWUPB010000913">
    <property type="protein sequence ID" value="CAK7329677.1"/>
    <property type="molecule type" value="Genomic_DNA"/>
</dbReference>
<accession>A0AAV1R9J3</accession>
<evidence type="ECO:0000313" key="1">
    <source>
        <dbReference type="EMBL" id="CAK7329677.1"/>
    </source>
</evidence>
<dbReference type="AlphaFoldDB" id="A0AAV1R9J3"/>
<keyword evidence="2" id="KW-1185">Reference proteome</keyword>